<dbReference type="InterPro" id="IPR007060">
    <property type="entry name" value="FtsL/DivIC"/>
</dbReference>
<keyword evidence="1" id="KW-0175">Coiled coil</keyword>
<feature type="region of interest" description="Disordered" evidence="2">
    <location>
        <begin position="1"/>
        <end position="78"/>
    </location>
</feature>
<feature type="compositionally biased region" description="Basic residues" evidence="2">
    <location>
        <begin position="64"/>
        <end position="75"/>
    </location>
</feature>
<sequence length="268" mass="29369">MSARRPSGHPRNEGAARRRTGNPPRREGSPSLGGAKVPTGAAPSGPRRHKPSVKPNAKPGGRPATKKTTSRNRRAPVREARFTKKFNVRFSGGERTRQFSMRMLAVLLFAAISVVIVASPLSQYLDQQQQKRELLRQLEETTARVELLEQELARWQDNDFVRSQARERLGYVLPGETLYLASDPAKGTPEEIVAERAKEVNDRRRQATPFYLTMWDSIQIAGASGQIVNPSNTPIIGTTPTDAPSPETPGIPGDETSPTPTGEEESAG</sequence>
<keyword evidence="3" id="KW-1133">Transmembrane helix</keyword>
<feature type="coiled-coil region" evidence="1">
    <location>
        <begin position="121"/>
        <end position="158"/>
    </location>
</feature>
<evidence type="ECO:0000256" key="2">
    <source>
        <dbReference type="SAM" id="MobiDB-lite"/>
    </source>
</evidence>
<gene>
    <name evidence="4" type="ORF">EBQ10_05240</name>
</gene>
<feature type="compositionally biased region" description="Polar residues" evidence="2">
    <location>
        <begin position="232"/>
        <end position="242"/>
    </location>
</feature>
<evidence type="ECO:0000256" key="3">
    <source>
        <dbReference type="SAM" id="Phobius"/>
    </source>
</evidence>
<keyword evidence="3" id="KW-0812">Transmembrane</keyword>
<keyword evidence="3" id="KW-0472">Membrane</keyword>
<accession>A0A3S9QLF2</accession>
<protein>
    <submittedName>
        <fullName evidence="4">Septum formation initiator family protein</fullName>
    </submittedName>
</protein>
<reference evidence="4 5" key="1">
    <citation type="submission" date="2018-11" db="EMBL/GenBank/DDBJ databases">
        <title>Multidrug-resistant genes are associated with an 42-kb island TGI1 carrying a complex class 1 integron in a Trueperella pyogenes.</title>
        <authorList>
            <person name="Dong W."/>
        </authorList>
    </citation>
    <scope>NUCLEOTIDE SEQUENCE [LARGE SCALE GENOMIC DNA]</scope>
    <source>
        <strain evidence="4 5">TP4</strain>
    </source>
</reference>
<name>A0A3S9QLF2_9ACTO</name>
<evidence type="ECO:0000256" key="1">
    <source>
        <dbReference type="SAM" id="Coils"/>
    </source>
</evidence>
<evidence type="ECO:0000313" key="5">
    <source>
        <dbReference type="Proteomes" id="UP000275951"/>
    </source>
</evidence>
<dbReference type="Proteomes" id="UP000275951">
    <property type="component" value="Chromosome"/>
</dbReference>
<feature type="transmembrane region" description="Helical" evidence="3">
    <location>
        <begin position="104"/>
        <end position="125"/>
    </location>
</feature>
<organism evidence="4 5">
    <name type="scientific">Trueperella pyogenes</name>
    <dbReference type="NCBI Taxonomy" id="1661"/>
    <lineage>
        <taxon>Bacteria</taxon>
        <taxon>Bacillati</taxon>
        <taxon>Actinomycetota</taxon>
        <taxon>Actinomycetes</taxon>
        <taxon>Actinomycetales</taxon>
        <taxon>Actinomycetaceae</taxon>
        <taxon>Trueperella</taxon>
    </lineage>
</organism>
<dbReference type="AlphaFoldDB" id="A0A3S9QLF2"/>
<dbReference type="Pfam" id="PF04977">
    <property type="entry name" value="DivIC"/>
    <property type="match status" value="1"/>
</dbReference>
<dbReference type="RefSeq" id="WP_108726600.1">
    <property type="nucleotide sequence ID" value="NZ_CP029001.1"/>
</dbReference>
<proteinExistence type="predicted"/>
<dbReference type="EMBL" id="CP033905">
    <property type="protein sequence ID" value="AZR06756.1"/>
    <property type="molecule type" value="Genomic_DNA"/>
</dbReference>
<feature type="compositionally biased region" description="Low complexity" evidence="2">
    <location>
        <begin position="252"/>
        <end position="261"/>
    </location>
</feature>
<evidence type="ECO:0000313" key="4">
    <source>
        <dbReference type="EMBL" id="AZR06756.1"/>
    </source>
</evidence>
<feature type="region of interest" description="Disordered" evidence="2">
    <location>
        <begin position="232"/>
        <end position="268"/>
    </location>
</feature>